<feature type="compositionally biased region" description="Basic residues" evidence="1">
    <location>
        <begin position="1"/>
        <end position="11"/>
    </location>
</feature>
<dbReference type="STRING" id="42251.A0A2T6ZYR8"/>
<feature type="domain" description="Brix" evidence="2">
    <location>
        <begin position="38"/>
        <end position="345"/>
    </location>
</feature>
<dbReference type="InterPro" id="IPR007109">
    <property type="entry name" value="Brix"/>
</dbReference>
<dbReference type="Proteomes" id="UP000244722">
    <property type="component" value="Unassembled WGS sequence"/>
</dbReference>
<evidence type="ECO:0000313" key="4">
    <source>
        <dbReference type="Proteomes" id="UP000244722"/>
    </source>
</evidence>
<feature type="region of interest" description="Disordered" evidence="1">
    <location>
        <begin position="1"/>
        <end position="35"/>
    </location>
</feature>
<evidence type="ECO:0000256" key="1">
    <source>
        <dbReference type="SAM" id="MobiDB-lite"/>
    </source>
</evidence>
<feature type="region of interest" description="Disordered" evidence="1">
    <location>
        <begin position="354"/>
        <end position="446"/>
    </location>
</feature>
<dbReference type="AlphaFoldDB" id="A0A2T6ZYR8"/>
<dbReference type="EMBL" id="NESQ01000060">
    <property type="protein sequence ID" value="PUU80623.1"/>
    <property type="molecule type" value="Genomic_DNA"/>
</dbReference>
<keyword evidence="4" id="KW-1185">Reference proteome</keyword>
<dbReference type="PROSITE" id="PS50833">
    <property type="entry name" value="BRIX"/>
    <property type="match status" value="1"/>
</dbReference>
<sequence>MARRRTKKRTHVPPAGPTKSATVGGQPLNASASRTPKTMVIRVGASEVGPSVSELVRDVRTMMEPHTASRLRERKSNKLKDYTTMAGPLGVTQLLLFSRNAGSGSTTLRIARCPRGPTIHFRVKNYSLCRDVRKSMRNPKTPGKEFASPPLLVMNNFATPQPPNADGTPGRPLPHEALLTSMFQSLFPQISAQRTPLSSIRRVLLLDRQPIPSDSDEASSECVIEARHYIISTKAVGLSKPIRRLDAAQRAVRQSKASRRSSLPNLGKLEDIADYMLDPAAAGGYTSESEVEEDAEVEVLPSTSNRQTPRKKRTPKGPEKRVVKLSEIGPRMRLEMIKIEEGLGEGKVLWHAWEKKTKAEERELETRHKRKKEERDRRRREQMENIKKKKAEKAAAGEKKKGEGEESEEGDDDDEIWDDENGREEGEEESEDEEEGEYGDEEMGDE</sequence>
<dbReference type="Pfam" id="PF04427">
    <property type="entry name" value="Brix"/>
    <property type="match status" value="1"/>
</dbReference>
<dbReference type="GO" id="GO:0030687">
    <property type="term" value="C:preribosome, large subunit precursor"/>
    <property type="evidence" value="ECO:0007669"/>
    <property type="project" value="TreeGrafter"/>
</dbReference>
<evidence type="ECO:0000259" key="2">
    <source>
        <dbReference type="PROSITE" id="PS50833"/>
    </source>
</evidence>
<organism evidence="3 4">
    <name type="scientific">Tuber borchii</name>
    <name type="common">White truffle</name>
    <dbReference type="NCBI Taxonomy" id="42251"/>
    <lineage>
        <taxon>Eukaryota</taxon>
        <taxon>Fungi</taxon>
        <taxon>Dikarya</taxon>
        <taxon>Ascomycota</taxon>
        <taxon>Pezizomycotina</taxon>
        <taxon>Pezizomycetes</taxon>
        <taxon>Pezizales</taxon>
        <taxon>Tuberaceae</taxon>
        <taxon>Tuber</taxon>
    </lineage>
</organism>
<dbReference type="OrthoDB" id="10261452at2759"/>
<feature type="compositionally biased region" description="Basic and acidic residues" evidence="1">
    <location>
        <begin position="354"/>
        <end position="366"/>
    </location>
</feature>
<dbReference type="PANTHER" id="PTHR12661">
    <property type="entry name" value="PETER PAN-RELATED"/>
    <property type="match status" value="1"/>
</dbReference>
<name>A0A2T6ZYR8_TUBBO</name>
<feature type="compositionally biased region" description="Basic and acidic residues" evidence="1">
    <location>
        <begin position="373"/>
        <end position="404"/>
    </location>
</feature>
<feature type="region of interest" description="Disordered" evidence="1">
    <location>
        <begin position="284"/>
        <end position="320"/>
    </location>
</feature>
<protein>
    <submittedName>
        <fullName evidence="3">Brix domain-domain-containing protein</fullName>
    </submittedName>
</protein>
<dbReference type="GO" id="GO:0006364">
    <property type="term" value="P:rRNA processing"/>
    <property type="evidence" value="ECO:0007669"/>
    <property type="project" value="InterPro"/>
</dbReference>
<feature type="compositionally biased region" description="Polar residues" evidence="1">
    <location>
        <begin position="19"/>
        <end position="35"/>
    </location>
</feature>
<dbReference type="PANTHER" id="PTHR12661:SF5">
    <property type="entry name" value="SUPPRESSOR OF SWI4 1 HOMOLOG"/>
    <property type="match status" value="1"/>
</dbReference>
<dbReference type="GO" id="GO:0000027">
    <property type="term" value="P:ribosomal large subunit assembly"/>
    <property type="evidence" value="ECO:0007669"/>
    <property type="project" value="TreeGrafter"/>
</dbReference>
<feature type="compositionally biased region" description="Acidic residues" evidence="1">
    <location>
        <begin position="405"/>
        <end position="446"/>
    </location>
</feature>
<dbReference type="SMART" id="SM00879">
    <property type="entry name" value="Brix"/>
    <property type="match status" value="1"/>
</dbReference>
<comment type="caution">
    <text evidence="3">The sequence shown here is derived from an EMBL/GenBank/DDBJ whole genome shotgun (WGS) entry which is preliminary data.</text>
</comment>
<accession>A0A2T6ZYR8</accession>
<evidence type="ECO:0000313" key="3">
    <source>
        <dbReference type="EMBL" id="PUU80623.1"/>
    </source>
</evidence>
<dbReference type="InterPro" id="IPR045112">
    <property type="entry name" value="PPAN-like"/>
</dbReference>
<proteinExistence type="predicted"/>
<reference evidence="3 4" key="1">
    <citation type="submission" date="2017-04" db="EMBL/GenBank/DDBJ databases">
        <title>Draft genome sequence of Tuber borchii Vittad., a whitish edible truffle.</title>
        <authorList>
            <consortium name="DOE Joint Genome Institute"/>
            <person name="Murat C."/>
            <person name="Kuo A."/>
            <person name="Barry K.W."/>
            <person name="Clum A."/>
            <person name="Dockter R.B."/>
            <person name="Fauchery L."/>
            <person name="Iotti M."/>
            <person name="Kohler A."/>
            <person name="Labutti K."/>
            <person name="Lindquist E.A."/>
            <person name="Lipzen A."/>
            <person name="Ohm R.A."/>
            <person name="Wang M."/>
            <person name="Grigoriev I.V."/>
            <person name="Zambonelli A."/>
            <person name="Martin F.M."/>
        </authorList>
    </citation>
    <scope>NUCLEOTIDE SEQUENCE [LARGE SCALE GENOMIC DNA]</scope>
    <source>
        <strain evidence="3 4">Tbo3840</strain>
    </source>
</reference>
<gene>
    <name evidence="3" type="ORF">B9Z19DRAFT_1113777</name>
</gene>
<dbReference type="GO" id="GO:0019843">
    <property type="term" value="F:rRNA binding"/>
    <property type="evidence" value="ECO:0007669"/>
    <property type="project" value="InterPro"/>
</dbReference>